<dbReference type="InterPro" id="IPR001781">
    <property type="entry name" value="Znf_LIM"/>
</dbReference>
<keyword evidence="4 5" id="KW-0440">LIM domain</keyword>
<feature type="domain" description="LIM zinc-binding" evidence="6">
    <location>
        <begin position="557"/>
        <end position="622"/>
    </location>
</feature>
<evidence type="ECO:0000256" key="1">
    <source>
        <dbReference type="ARBA" id="ARBA00022723"/>
    </source>
</evidence>
<evidence type="ECO:0000259" key="7">
    <source>
        <dbReference type="PROSITE" id="PS51303"/>
    </source>
</evidence>
<evidence type="ECO:0000259" key="6">
    <source>
        <dbReference type="PROSITE" id="PS50023"/>
    </source>
</evidence>
<feature type="domain" description="PET" evidence="7">
    <location>
        <begin position="84"/>
        <end position="191"/>
    </location>
</feature>
<dbReference type="InterPro" id="IPR047120">
    <property type="entry name" value="Pk/Esn/Tes"/>
</dbReference>
<dbReference type="SMART" id="SM00132">
    <property type="entry name" value="LIM"/>
    <property type="match status" value="3"/>
</dbReference>
<dbReference type="GO" id="GO:0008270">
    <property type="term" value="F:zinc ion binding"/>
    <property type="evidence" value="ECO:0007669"/>
    <property type="project" value="InterPro"/>
</dbReference>
<evidence type="ECO:0000256" key="4">
    <source>
        <dbReference type="ARBA" id="ARBA00023038"/>
    </source>
</evidence>
<evidence type="ECO:0008006" key="10">
    <source>
        <dbReference type="Google" id="ProtNLM"/>
    </source>
</evidence>
<proteinExistence type="predicted"/>
<dbReference type="Gene3D" id="2.10.110.10">
    <property type="entry name" value="Cysteine Rich Protein"/>
    <property type="match status" value="3"/>
</dbReference>
<dbReference type="PROSITE" id="PS51303">
    <property type="entry name" value="PET"/>
    <property type="match status" value="1"/>
</dbReference>
<evidence type="ECO:0000313" key="8">
    <source>
        <dbReference type="EMBL" id="KAF2896286.1"/>
    </source>
</evidence>
<evidence type="ECO:0000313" key="9">
    <source>
        <dbReference type="Proteomes" id="UP000801492"/>
    </source>
</evidence>
<dbReference type="InterPro" id="IPR010442">
    <property type="entry name" value="PET_domain"/>
</dbReference>
<dbReference type="AlphaFoldDB" id="A0A8K0D3B6"/>
<keyword evidence="2" id="KW-0677">Repeat</keyword>
<dbReference type="CDD" id="cd09341">
    <property type="entry name" value="LIM2_Testin_like"/>
    <property type="match status" value="1"/>
</dbReference>
<dbReference type="FunFam" id="2.10.110.10:FF:000005">
    <property type="entry name" value="Testin isoform 1"/>
    <property type="match status" value="1"/>
</dbReference>
<dbReference type="Pfam" id="PF06297">
    <property type="entry name" value="PET"/>
    <property type="match status" value="1"/>
</dbReference>
<keyword evidence="1 5" id="KW-0479">Metal-binding</keyword>
<evidence type="ECO:0000256" key="3">
    <source>
        <dbReference type="ARBA" id="ARBA00022833"/>
    </source>
</evidence>
<accession>A0A8K0D3B6</accession>
<reference evidence="8" key="1">
    <citation type="submission" date="2019-08" db="EMBL/GenBank/DDBJ databases">
        <title>The genome of the North American firefly Photinus pyralis.</title>
        <authorList>
            <consortium name="Photinus pyralis genome working group"/>
            <person name="Fallon T.R."/>
            <person name="Sander Lower S.E."/>
            <person name="Weng J.-K."/>
        </authorList>
    </citation>
    <scope>NUCLEOTIDE SEQUENCE</scope>
    <source>
        <strain evidence="8">TRF0915ILg1</strain>
        <tissue evidence="8">Whole body</tissue>
    </source>
</reference>
<gene>
    <name evidence="8" type="ORF">ILUMI_09893</name>
</gene>
<dbReference type="SUPFAM" id="SSF57716">
    <property type="entry name" value="Glucocorticoid receptor-like (DNA-binding domain)"/>
    <property type="match status" value="2"/>
</dbReference>
<dbReference type="PROSITE" id="PS50023">
    <property type="entry name" value="LIM_DOMAIN_2"/>
    <property type="match status" value="2"/>
</dbReference>
<dbReference type="OrthoDB" id="10069167at2759"/>
<organism evidence="8 9">
    <name type="scientific">Ignelater luminosus</name>
    <name type="common">Cucubano</name>
    <name type="synonym">Pyrophorus luminosus</name>
    <dbReference type="NCBI Taxonomy" id="2038154"/>
    <lineage>
        <taxon>Eukaryota</taxon>
        <taxon>Metazoa</taxon>
        <taxon>Ecdysozoa</taxon>
        <taxon>Arthropoda</taxon>
        <taxon>Hexapoda</taxon>
        <taxon>Insecta</taxon>
        <taxon>Pterygota</taxon>
        <taxon>Neoptera</taxon>
        <taxon>Endopterygota</taxon>
        <taxon>Coleoptera</taxon>
        <taxon>Polyphaga</taxon>
        <taxon>Elateriformia</taxon>
        <taxon>Elateroidea</taxon>
        <taxon>Elateridae</taxon>
        <taxon>Agrypninae</taxon>
        <taxon>Pyrophorini</taxon>
        <taxon>Ignelater</taxon>
    </lineage>
</organism>
<protein>
    <recommendedName>
        <fullName evidence="10">Testin</fullName>
    </recommendedName>
</protein>
<keyword evidence="9" id="KW-1185">Reference proteome</keyword>
<dbReference type="PROSITE" id="PS00478">
    <property type="entry name" value="LIM_DOMAIN_1"/>
    <property type="match status" value="2"/>
</dbReference>
<dbReference type="Proteomes" id="UP000801492">
    <property type="component" value="Unassembled WGS sequence"/>
</dbReference>
<feature type="domain" description="LIM zinc-binding" evidence="6">
    <location>
        <begin position="623"/>
        <end position="683"/>
    </location>
</feature>
<dbReference type="PANTHER" id="PTHR24211">
    <property type="entry name" value="LIM DOMAIN-CONTAINING PROTEIN"/>
    <property type="match status" value="1"/>
</dbReference>
<name>A0A8K0D3B6_IGNLU</name>
<comment type="caution">
    <text evidence="8">The sequence shown here is derived from an EMBL/GenBank/DDBJ whole genome shotgun (WGS) entry which is preliminary data.</text>
</comment>
<keyword evidence="3 5" id="KW-0862">Zinc</keyword>
<dbReference type="PANTHER" id="PTHR24211:SF22">
    <property type="entry name" value="TESTIN"/>
    <property type="match status" value="1"/>
</dbReference>
<evidence type="ECO:0000256" key="2">
    <source>
        <dbReference type="ARBA" id="ARBA00022737"/>
    </source>
</evidence>
<dbReference type="EMBL" id="VTPC01005214">
    <property type="protein sequence ID" value="KAF2896286.1"/>
    <property type="molecule type" value="Genomic_DNA"/>
</dbReference>
<evidence type="ECO:0000256" key="5">
    <source>
        <dbReference type="PROSITE-ProRule" id="PRU00125"/>
    </source>
</evidence>
<dbReference type="Pfam" id="PF00412">
    <property type="entry name" value="LIM"/>
    <property type="match status" value="3"/>
</dbReference>
<sequence length="747" mass="84388">MIEEAQEGPKWLKELEEKREKRLKARLGHEAGAGSPCLTCEEKCPGLDLHFWRKICKNCKCGKENHDVNDDDIYGWAQFQLLGSKPNKSKKIVLPGRKDAVELEWTPKGQNDVVETYLKDLPVNLLPIKGSAAAQERKQLLQKQIPLHDIDPTLCHALSENEVKQMNDYIAHVKQNSVGVGHIMKLNELLKNRCSAANAQILSSRAPMQVPQLQNIILQGVDRTGTLKINQPQGGDLHNKSLRDLSAEEQKLMNISRGEQVAANINNIKDVVYETYGQNRDGNNDFSVGENSNFIPLSRHSLKNVQVPQHNLKNMQLPMNPLANQIDYQNPTNLSGIKDIHYSDSTVNYPQYQAKLSNEEIPANFAHPHNIKNLPHFAATSLKNIENTQKPFDYSHIRDVYPDMNVNFDPNQIDVQVGDIEKCAEHLDNALSLKGDGNIPHYAPGKFNTFTEQQNPQKIGNIKDLAYSTYEPSLNSNLNNENLRGVKYPPHVPANYNPNEINVIEQNLNPTAVNVGIINDIEYPTIKSAVQRQNNIFEPEIPRKNVQFNLTPEEILPNCHRCKKMFAPTAIVIGTDRTDALWHAECFKCTGCNQNLADLMYFYHKESDDIYCGRDYAKIRGIPRCNACDELIFVKEYCLAENSTFHVKHFCCFECDEPLAGQNYVMEDSQPLCLPCFEKVKAEKCNACLTVIKPDEQGANLNGVHFHADDNCFACKICRKPLLGAKILFKNRNLYCSAPCFGADTKK</sequence>